<evidence type="ECO:0000313" key="3">
    <source>
        <dbReference type="Proteomes" id="UP000588647"/>
    </source>
</evidence>
<accession>A0A7W6MR99</accession>
<evidence type="ECO:0000256" key="1">
    <source>
        <dbReference type="SAM" id="MobiDB-lite"/>
    </source>
</evidence>
<sequence length="55" mass="5961">MARQPNFNFERQERDKAKAAKKAAKLDAKKAAKASEQPDAETSSEPDGGADSPRD</sequence>
<name>A0A7W6MR99_9HYPH</name>
<comment type="caution">
    <text evidence="2">The sequence shown here is derived from an EMBL/GenBank/DDBJ whole genome shotgun (WGS) entry which is preliminary data.</text>
</comment>
<feature type="compositionally biased region" description="Basic and acidic residues" evidence="1">
    <location>
        <begin position="10"/>
        <end position="30"/>
    </location>
</feature>
<organism evidence="2 3">
    <name type="scientific">Aurantimonas endophytica</name>
    <dbReference type="NCBI Taxonomy" id="1522175"/>
    <lineage>
        <taxon>Bacteria</taxon>
        <taxon>Pseudomonadati</taxon>
        <taxon>Pseudomonadota</taxon>
        <taxon>Alphaproteobacteria</taxon>
        <taxon>Hyphomicrobiales</taxon>
        <taxon>Aurantimonadaceae</taxon>
        <taxon>Aurantimonas</taxon>
    </lineage>
</organism>
<feature type="region of interest" description="Disordered" evidence="1">
    <location>
        <begin position="1"/>
        <end position="55"/>
    </location>
</feature>
<proteinExistence type="predicted"/>
<dbReference type="EMBL" id="JACIEM010000005">
    <property type="protein sequence ID" value="MBB4004890.1"/>
    <property type="molecule type" value="Genomic_DNA"/>
</dbReference>
<evidence type="ECO:0000313" key="2">
    <source>
        <dbReference type="EMBL" id="MBB4004890.1"/>
    </source>
</evidence>
<dbReference type="RefSeq" id="WP_183210456.1">
    <property type="nucleotide sequence ID" value="NZ_JAAAMM010000005.1"/>
</dbReference>
<reference evidence="2 3" key="1">
    <citation type="submission" date="2020-08" db="EMBL/GenBank/DDBJ databases">
        <title>Genomic Encyclopedia of Type Strains, Phase IV (KMG-IV): sequencing the most valuable type-strain genomes for metagenomic binning, comparative biology and taxonomic classification.</title>
        <authorList>
            <person name="Goeker M."/>
        </authorList>
    </citation>
    <scope>NUCLEOTIDE SEQUENCE [LARGE SCALE GENOMIC DNA]</scope>
    <source>
        <strain evidence="2 3">DSM 103570</strain>
    </source>
</reference>
<protein>
    <submittedName>
        <fullName evidence="2">Uncharacterized protein</fullName>
    </submittedName>
</protein>
<gene>
    <name evidence="2" type="ORF">GGR03_003985</name>
</gene>
<dbReference type="AlphaFoldDB" id="A0A7W6MR99"/>
<keyword evidence="3" id="KW-1185">Reference proteome</keyword>
<dbReference type="Proteomes" id="UP000588647">
    <property type="component" value="Unassembled WGS sequence"/>
</dbReference>